<dbReference type="EMBL" id="JASAOK010000046">
    <property type="protein sequence ID" value="KAK6211715.1"/>
    <property type="molecule type" value="Genomic_DNA"/>
</dbReference>
<dbReference type="Proteomes" id="UP001327957">
    <property type="component" value="Unassembled WGS sequence"/>
</dbReference>
<feature type="chain" id="PRO_5043934047" evidence="1">
    <location>
        <begin position="19"/>
        <end position="87"/>
    </location>
</feature>
<sequence length="87" mass="9335">MKFAAVPVLALCLSLVSAQADPQRGFGLGAECVKNRDCCPCDTGSGDSLYCNLDKSSKTGYRCSKLNPQHAWCHANKGKCGDWDHLA</sequence>
<evidence type="ECO:0000313" key="2">
    <source>
        <dbReference type="EMBL" id="KAK6211715.1"/>
    </source>
</evidence>
<protein>
    <submittedName>
        <fullName evidence="2">Uncharacterized protein</fullName>
    </submittedName>
</protein>
<gene>
    <name evidence="2" type="ORF">QIS74_10979</name>
</gene>
<dbReference type="AlphaFoldDB" id="A0AAV9T1W8"/>
<name>A0AAV9T1W8_9PEZI</name>
<accession>A0AAV9T1W8</accession>
<feature type="signal peptide" evidence="1">
    <location>
        <begin position="1"/>
        <end position="18"/>
    </location>
</feature>
<evidence type="ECO:0000313" key="3">
    <source>
        <dbReference type="Proteomes" id="UP001327957"/>
    </source>
</evidence>
<proteinExistence type="predicted"/>
<comment type="caution">
    <text evidence="2">The sequence shown here is derived from an EMBL/GenBank/DDBJ whole genome shotgun (WGS) entry which is preliminary data.</text>
</comment>
<evidence type="ECO:0000256" key="1">
    <source>
        <dbReference type="SAM" id="SignalP"/>
    </source>
</evidence>
<keyword evidence="1" id="KW-0732">Signal</keyword>
<organism evidence="2 3">
    <name type="scientific">Colletotrichum tabaci</name>
    <dbReference type="NCBI Taxonomy" id="1209068"/>
    <lineage>
        <taxon>Eukaryota</taxon>
        <taxon>Fungi</taxon>
        <taxon>Dikarya</taxon>
        <taxon>Ascomycota</taxon>
        <taxon>Pezizomycotina</taxon>
        <taxon>Sordariomycetes</taxon>
        <taxon>Hypocreomycetidae</taxon>
        <taxon>Glomerellales</taxon>
        <taxon>Glomerellaceae</taxon>
        <taxon>Colletotrichum</taxon>
        <taxon>Colletotrichum destructivum species complex</taxon>
    </lineage>
</organism>
<keyword evidence="3" id="KW-1185">Reference proteome</keyword>
<reference evidence="2 3" key="1">
    <citation type="submission" date="2023-04" db="EMBL/GenBank/DDBJ databases">
        <title>Colletotrichum tabacum stain YC1 causing leaf anthracnose on Nicotiana tabacum(L.) cv.</title>
        <authorList>
            <person name="Ji Z."/>
            <person name="Wang M."/>
            <person name="Zhang J."/>
            <person name="Wang N."/>
            <person name="Zhou Z."/>
        </authorList>
    </citation>
    <scope>NUCLEOTIDE SEQUENCE [LARGE SCALE GENOMIC DNA]</scope>
    <source>
        <strain evidence="2 3">YC1</strain>
    </source>
</reference>